<name>A0A4Y8QXA7_9MICO</name>
<organism evidence="4 5">
    <name type="scientific">Cellulosimicrobium funkei</name>
    <dbReference type="NCBI Taxonomy" id="264251"/>
    <lineage>
        <taxon>Bacteria</taxon>
        <taxon>Bacillati</taxon>
        <taxon>Actinomycetota</taxon>
        <taxon>Actinomycetes</taxon>
        <taxon>Micrococcales</taxon>
        <taxon>Promicromonosporaceae</taxon>
        <taxon>Cellulosimicrobium</taxon>
    </lineage>
</organism>
<evidence type="ECO:0000259" key="3">
    <source>
        <dbReference type="SMART" id="SM00858"/>
    </source>
</evidence>
<comment type="caution">
    <text evidence="4">The sequence shown here is derived from an EMBL/GenBank/DDBJ whole genome shotgun (WGS) entry which is preliminary data.</text>
</comment>
<keyword evidence="5" id="KW-1185">Reference proteome</keyword>
<evidence type="ECO:0000313" key="5">
    <source>
        <dbReference type="Proteomes" id="UP000298003"/>
    </source>
</evidence>
<dbReference type="GeneID" id="95686416"/>
<proteinExistence type="predicted"/>
<evidence type="ECO:0000256" key="2">
    <source>
        <dbReference type="SAM" id="Phobius"/>
    </source>
</evidence>
<keyword evidence="2" id="KW-0812">Transmembrane</keyword>
<protein>
    <recommendedName>
        <fullName evidence="3">SAF domain-containing protein</fullName>
    </recommendedName>
</protein>
<dbReference type="EMBL" id="SOZH01000012">
    <property type="protein sequence ID" value="TFF04376.1"/>
    <property type="molecule type" value="Genomic_DNA"/>
</dbReference>
<feature type="domain" description="SAF" evidence="3">
    <location>
        <begin position="65"/>
        <end position="129"/>
    </location>
</feature>
<dbReference type="Proteomes" id="UP000298003">
    <property type="component" value="Unassembled WGS sequence"/>
</dbReference>
<dbReference type="RefSeq" id="WP_061268910.1">
    <property type="nucleotide sequence ID" value="NZ_SOZH01000012.1"/>
</dbReference>
<keyword evidence="2" id="KW-0472">Membrane</keyword>
<evidence type="ECO:0000313" key="4">
    <source>
        <dbReference type="EMBL" id="TFF04376.1"/>
    </source>
</evidence>
<reference evidence="4 5" key="1">
    <citation type="submission" date="2019-03" db="EMBL/GenBank/DDBJ databases">
        <title>Cellulosimicrobium funkei JCM14302 Assembly.</title>
        <authorList>
            <person name="Dou T."/>
        </authorList>
    </citation>
    <scope>NUCLEOTIDE SEQUENCE [LARGE SCALE GENOMIC DNA]</scope>
    <source>
        <strain evidence="4 5">JCM 14302</strain>
    </source>
</reference>
<accession>A0A4Y8QXA7</accession>
<feature type="region of interest" description="Disordered" evidence="1">
    <location>
        <begin position="1"/>
        <end position="30"/>
    </location>
</feature>
<sequence>MSTPTQTRVEARRAADTAPSVQMPAPPAKTTKLSRRPAIYGLGAALIALGGLTSYYLVTTLGDTVQVVAVAGPVSRGDVIAAEDLTAVDLPAGPTTLSTVPAEEIGSLIGQRAAVDLLPGSILTPAGVVDVLTPPTGESIVGVALASYQMPTETLHAGDQVRIVETPVNQGEPPVEEPRAIEAVVVSVEPSAQNVDQTIVNVQVDSSDAAGLAARSATGRVALVLDSLEN</sequence>
<dbReference type="AlphaFoldDB" id="A0A4Y8QXA7"/>
<dbReference type="Pfam" id="PF08666">
    <property type="entry name" value="SAF"/>
    <property type="match status" value="1"/>
</dbReference>
<keyword evidence="2" id="KW-1133">Transmembrane helix</keyword>
<feature type="transmembrane region" description="Helical" evidence="2">
    <location>
        <begin position="38"/>
        <end position="58"/>
    </location>
</feature>
<dbReference type="SMART" id="SM00858">
    <property type="entry name" value="SAF"/>
    <property type="match status" value="1"/>
</dbReference>
<evidence type="ECO:0000256" key="1">
    <source>
        <dbReference type="SAM" id="MobiDB-lite"/>
    </source>
</evidence>
<dbReference type="CDD" id="cd11614">
    <property type="entry name" value="SAF_CpaB_FlgA_like"/>
    <property type="match status" value="1"/>
</dbReference>
<dbReference type="InterPro" id="IPR013974">
    <property type="entry name" value="SAF"/>
</dbReference>
<gene>
    <name evidence="4" type="ORF">E1O70_18190</name>
</gene>